<evidence type="ECO:0000259" key="3">
    <source>
        <dbReference type="PROSITE" id="PS50937"/>
    </source>
</evidence>
<keyword evidence="5" id="KW-1185">Reference proteome</keyword>
<dbReference type="GO" id="GO:0003677">
    <property type="term" value="F:DNA binding"/>
    <property type="evidence" value="ECO:0007669"/>
    <property type="project" value="UniProtKB-KW"/>
</dbReference>
<dbReference type="GeneID" id="93130184"/>
<dbReference type="PRINTS" id="PR00040">
    <property type="entry name" value="HTHMERR"/>
</dbReference>
<feature type="domain" description="HTH merR-type" evidence="3">
    <location>
        <begin position="3"/>
        <end position="71"/>
    </location>
</feature>
<feature type="region of interest" description="Disordered" evidence="2">
    <location>
        <begin position="131"/>
        <end position="151"/>
    </location>
</feature>
<organism evidence="4 5">
    <name type="scientific">Burkholderia dolosa</name>
    <dbReference type="NCBI Taxonomy" id="152500"/>
    <lineage>
        <taxon>Bacteria</taxon>
        <taxon>Pseudomonadati</taxon>
        <taxon>Pseudomonadota</taxon>
        <taxon>Betaproteobacteria</taxon>
        <taxon>Burkholderiales</taxon>
        <taxon>Burkholderiaceae</taxon>
        <taxon>Burkholderia</taxon>
        <taxon>Burkholderia cepacia complex</taxon>
    </lineage>
</organism>
<dbReference type="EMBL" id="CP069483">
    <property type="protein sequence ID" value="QRO80249.1"/>
    <property type="molecule type" value="Genomic_DNA"/>
</dbReference>
<dbReference type="PANTHER" id="PTHR30204">
    <property type="entry name" value="REDOX-CYCLING DRUG-SENSING TRANSCRIPTIONAL ACTIVATOR SOXR"/>
    <property type="match status" value="1"/>
</dbReference>
<dbReference type="Gene3D" id="1.10.1660.10">
    <property type="match status" value="1"/>
</dbReference>
<dbReference type="InterPro" id="IPR047057">
    <property type="entry name" value="MerR_fam"/>
</dbReference>
<dbReference type="InterPro" id="IPR000551">
    <property type="entry name" value="MerR-type_HTH_dom"/>
</dbReference>
<dbReference type="InterPro" id="IPR009061">
    <property type="entry name" value="DNA-bd_dom_put_sf"/>
</dbReference>
<dbReference type="CDD" id="cd04781">
    <property type="entry name" value="HTH_MerR-like_sg6"/>
    <property type="match status" value="1"/>
</dbReference>
<evidence type="ECO:0000256" key="2">
    <source>
        <dbReference type="SAM" id="MobiDB-lite"/>
    </source>
</evidence>
<protein>
    <submittedName>
        <fullName evidence="4">Helix-turn-helix domain-containing protein</fullName>
    </submittedName>
</protein>
<evidence type="ECO:0000313" key="5">
    <source>
        <dbReference type="Proteomes" id="UP000625568"/>
    </source>
</evidence>
<dbReference type="GO" id="GO:0003700">
    <property type="term" value="F:DNA-binding transcription factor activity"/>
    <property type="evidence" value="ECO:0007669"/>
    <property type="project" value="InterPro"/>
</dbReference>
<evidence type="ECO:0000313" key="4">
    <source>
        <dbReference type="EMBL" id="QRO80249.1"/>
    </source>
</evidence>
<accession>A0A892IHH7</accession>
<evidence type="ECO:0000256" key="1">
    <source>
        <dbReference type="ARBA" id="ARBA00023125"/>
    </source>
</evidence>
<gene>
    <name evidence="4" type="ORF">I6K02_18060</name>
</gene>
<dbReference type="AlphaFoldDB" id="A0A892IHH7"/>
<dbReference type="Proteomes" id="UP000625568">
    <property type="component" value="Chromosome 2"/>
</dbReference>
<dbReference type="SUPFAM" id="SSF46955">
    <property type="entry name" value="Putative DNA-binding domain"/>
    <property type="match status" value="1"/>
</dbReference>
<dbReference type="RefSeq" id="WP_006765742.1">
    <property type="nucleotide sequence ID" value="NZ_CABVPR010000045.1"/>
</dbReference>
<dbReference type="SMART" id="SM00422">
    <property type="entry name" value="HTH_MERR"/>
    <property type="match status" value="1"/>
</dbReference>
<proteinExistence type="predicted"/>
<reference evidence="4 5" key="1">
    <citation type="submission" date="2021-02" db="EMBL/GenBank/DDBJ databases">
        <title>FDA dAtabase for Regulatory Grade micrObial Sequences (FDA-ARGOS): Supporting development and validation of Infectious Disease Dx tests.</title>
        <authorList>
            <person name="Minogue T."/>
            <person name="Wolcott M."/>
            <person name="Wasieloski L."/>
            <person name="Aguilar W."/>
            <person name="Moore D."/>
            <person name="Jaissle J."/>
            <person name="Tallon L."/>
            <person name="Sadzewicz L."/>
            <person name="Zhao X."/>
            <person name="Boylan J."/>
            <person name="Ott S."/>
            <person name="Bowen H."/>
            <person name="Vavikolanu K."/>
            <person name="Mehta A."/>
            <person name="Aluvathingal J."/>
            <person name="Nadendla S."/>
            <person name="Yan Y."/>
            <person name="Sichtig H."/>
        </authorList>
    </citation>
    <scope>NUCLEOTIDE SEQUENCE [LARGE SCALE GENOMIC DNA]</scope>
    <source>
        <strain evidence="4 5">FDAARGOS_1272</strain>
    </source>
</reference>
<dbReference type="Pfam" id="PF13411">
    <property type="entry name" value="MerR_1"/>
    <property type="match status" value="1"/>
</dbReference>
<dbReference type="PANTHER" id="PTHR30204:SF97">
    <property type="entry name" value="MERR FAMILY REGULATORY PROTEIN"/>
    <property type="match status" value="1"/>
</dbReference>
<keyword evidence="1" id="KW-0238">DNA-binding</keyword>
<sequence length="151" mass="16818">MSRLDIADVARRTGLPASTLRYYEEKGLIVPNGRHGLRRQYDESVLERLALIALGREAGFSLDDILAMFGVDGRPAIDRAKLDGKADELDRTIRRLVAVRDALRHAAVCPAPSHLECPTFRKLLRVAAHRRPARRVNGAEKAEKGEKAQKT</sequence>
<feature type="compositionally biased region" description="Basic and acidic residues" evidence="2">
    <location>
        <begin position="137"/>
        <end position="151"/>
    </location>
</feature>
<name>A0A892IHH7_9BURK</name>
<dbReference type="PROSITE" id="PS50937">
    <property type="entry name" value="HTH_MERR_2"/>
    <property type="match status" value="1"/>
</dbReference>